<keyword evidence="2" id="KW-0238">DNA-binding</keyword>
<feature type="domain" description="HTH araC/xylS-type" evidence="4">
    <location>
        <begin position="253"/>
        <end position="351"/>
    </location>
</feature>
<dbReference type="Pfam" id="PF12833">
    <property type="entry name" value="HTH_18"/>
    <property type="match status" value="1"/>
</dbReference>
<dbReference type="SMART" id="SM00342">
    <property type="entry name" value="HTH_ARAC"/>
    <property type="match status" value="1"/>
</dbReference>
<reference evidence="6" key="1">
    <citation type="submission" date="2016-10" db="EMBL/GenBank/DDBJ databases">
        <authorList>
            <person name="Varghese N."/>
            <person name="Submissions S."/>
        </authorList>
    </citation>
    <scope>NUCLEOTIDE SEQUENCE [LARGE SCALE GENOMIC DNA]</scope>
    <source>
        <strain evidence="6">CGMCC 1.10370</strain>
    </source>
</reference>
<dbReference type="InterPro" id="IPR009057">
    <property type="entry name" value="Homeodomain-like_sf"/>
</dbReference>
<protein>
    <submittedName>
        <fullName evidence="5">Transcriptional regulator, AraC family</fullName>
    </submittedName>
</protein>
<evidence type="ECO:0000313" key="5">
    <source>
        <dbReference type="EMBL" id="SFD20420.1"/>
    </source>
</evidence>
<evidence type="ECO:0000259" key="4">
    <source>
        <dbReference type="PROSITE" id="PS01124"/>
    </source>
</evidence>
<dbReference type="PANTHER" id="PTHR47893">
    <property type="entry name" value="REGULATORY PROTEIN PCHR"/>
    <property type="match status" value="1"/>
</dbReference>
<name>A0A1I1QQT1_9FLAO</name>
<accession>A0A1I1QQT1</accession>
<keyword evidence="3" id="KW-0804">Transcription</keyword>
<dbReference type="InterPro" id="IPR020449">
    <property type="entry name" value="Tscrpt_reg_AraC-type_HTH"/>
</dbReference>
<keyword evidence="6" id="KW-1185">Reference proteome</keyword>
<dbReference type="InterPro" id="IPR053142">
    <property type="entry name" value="PchR_regulatory_protein"/>
</dbReference>
<dbReference type="EMBL" id="FOMH01000005">
    <property type="protein sequence ID" value="SFD20420.1"/>
    <property type="molecule type" value="Genomic_DNA"/>
</dbReference>
<dbReference type="InterPro" id="IPR018060">
    <property type="entry name" value="HTH_AraC"/>
</dbReference>
<dbReference type="GO" id="GO:0003700">
    <property type="term" value="F:DNA-binding transcription factor activity"/>
    <property type="evidence" value="ECO:0007669"/>
    <property type="project" value="InterPro"/>
</dbReference>
<sequence>MKLILKSVSQIIKFKSIAMKIITINTEKTQNIFDELHADFGGKVTYDLDEYILEVENSFAVGSIVGASFNDNISYVQFDMTFSADVRLDILNVKSSPIYFAYCSKGNLSHSFGLNGEERKLKTFQTAIVTSKQNQDNILYFEKGKKTKLTLIIVGTQTDVVTQSHSLNQQVKDTFFENNLVQDFFYIGSYNLQIAEKIEQLNSITQTGIVRNLLKEGIMRIILAMEIQQHSDDLHAFANESSGLTLREMEEIKELSEFIKTSPEEAFSIKSLSKKSGLSPNKLQEGFKMIHNRTVNDYITHMRVLKAEILIRTSDLNISEIVYCIGFTSRSYFSKIFKQKFNCSPKEYKFNLNSLAITA</sequence>
<evidence type="ECO:0000256" key="3">
    <source>
        <dbReference type="ARBA" id="ARBA00023163"/>
    </source>
</evidence>
<evidence type="ECO:0000313" key="6">
    <source>
        <dbReference type="Proteomes" id="UP000199672"/>
    </source>
</evidence>
<evidence type="ECO:0000256" key="1">
    <source>
        <dbReference type="ARBA" id="ARBA00023015"/>
    </source>
</evidence>
<organism evidence="5 6">
    <name type="scientific">Flavobacterium phragmitis</name>
    <dbReference type="NCBI Taxonomy" id="739143"/>
    <lineage>
        <taxon>Bacteria</taxon>
        <taxon>Pseudomonadati</taxon>
        <taxon>Bacteroidota</taxon>
        <taxon>Flavobacteriia</taxon>
        <taxon>Flavobacteriales</taxon>
        <taxon>Flavobacteriaceae</taxon>
        <taxon>Flavobacterium</taxon>
    </lineage>
</organism>
<gene>
    <name evidence="5" type="ORF">SAMN05216297_105252</name>
</gene>
<dbReference type="Proteomes" id="UP000199672">
    <property type="component" value="Unassembled WGS sequence"/>
</dbReference>
<keyword evidence="1" id="KW-0805">Transcription regulation</keyword>
<dbReference type="PROSITE" id="PS01124">
    <property type="entry name" value="HTH_ARAC_FAMILY_2"/>
    <property type="match status" value="1"/>
</dbReference>
<dbReference type="PRINTS" id="PR00032">
    <property type="entry name" value="HTHARAC"/>
</dbReference>
<proteinExistence type="predicted"/>
<dbReference type="STRING" id="739143.SAMN05216297_105252"/>
<dbReference type="PANTHER" id="PTHR47893:SF1">
    <property type="entry name" value="REGULATORY PROTEIN PCHR"/>
    <property type="match status" value="1"/>
</dbReference>
<dbReference type="AlphaFoldDB" id="A0A1I1QQT1"/>
<evidence type="ECO:0000256" key="2">
    <source>
        <dbReference type="ARBA" id="ARBA00023125"/>
    </source>
</evidence>
<dbReference type="Gene3D" id="1.10.10.60">
    <property type="entry name" value="Homeodomain-like"/>
    <property type="match status" value="2"/>
</dbReference>
<dbReference type="SUPFAM" id="SSF46689">
    <property type="entry name" value="Homeodomain-like"/>
    <property type="match status" value="1"/>
</dbReference>
<dbReference type="GO" id="GO:0043565">
    <property type="term" value="F:sequence-specific DNA binding"/>
    <property type="evidence" value="ECO:0007669"/>
    <property type="project" value="InterPro"/>
</dbReference>